<evidence type="ECO:0000256" key="8">
    <source>
        <dbReference type="HAMAP-Rule" id="MF_01105"/>
    </source>
</evidence>
<keyword evidence="4 8" id="KW-0028">Amino-acid biosynthesis</keyword>
<dbReference type="SUPFAM" id="SSF53633">
    <property type="entry name" value="Carbamate kinase-like"/>
    <property type="match status" value="1"/>
</dbReference>
<dbReference type="NCBIfam" id="TIGR01890">
    <property type="entry name" value="N-Ac-Glu-synth"/>
    <property type="match status" value="1"/>
</dbReference>
<dbReference type="EC" id="2.3.1.1" evidence="8"/>
<comment type="caution">
    <text evidence="10">The sequence shown here is derived from an EMBL/GenBank/DDBJ whole genome shotgun (WGS) entry which is preliminary data.</text>
</comment>
<dbReference type="InterPro" id="IPR000182">
    <property type="entry name" value="GNAT_dom"/>
</dbReference>
<name>A0A2A5X1D7_9GAMM</name>
<dbReference type="NCBIfam" id="NF003641">
    <property type="entry name" value="PRK05279.1"/>
    <property type="match status" value="1"/>
</dbReference>
<comment type="catalytic activity">
    <reaction evidence="7 8">
        <text>L-glutamate + acetyl-CoA = N-acetyl-L-glutamate + CoA + H(+)</text>
        <dbReference type="Rhea" id="RHEA:24292"/>
        <dbReference type="ChEBI" id="CHEBI:15378"/>
        <dbReference type="ChEBI" id="CHEBI:29985"/>
        <dbReference type="ChEBI" id="CHEBI:44337"/>
        <dbReference type="ChEBI" id="CHEBI:57287"/>
        <dbReference type="ChEBI" id="CHEBI:57288"/>
        <dbReference type="EC" id="2.3.1.1"/>
    </reaction>
</comment>
<evidence type="ECO:0000256" key="3">
    <source>
        <dbReference type="ARBA" id="ARBA00022571"/>
    </source>
</evidence>
<dbReference type="Gene3D" id="3.40.1160.10">
    <property type="entry name" value="Acetylglutamate kinase-like"/>
    <property type="match status" value="1"/>
</dbReference>
<comment type="similarity">
    <text evidence="2 8">Belongs to the acetyltransferase family. ArgA subfamily.</text>
</comment>
<dbReference type="Proteomes" id="UP000219327">
    <property type="component" value="Unassembled WGS sequence"/>
</dbReference>
<dbReference type="InterPro" id="IPR001048">
    <property type="entry name" value="Asp/Glu/Uridylate_kinase"/>
</dbReference>
<comment type="subcellular location">
    <subcellularLocation>
        <location evidence="8">Cytoplasm</location>
    </subcellularLocation>
</comment>
<dbReference type="InterPro" id="IPR036393">
    <property type="entry name" value="AceGlu_kinase-like_sf"/>
</dbReference>
<evidence type="ECO:0000313" key="10">
    <source>
        <dbReference type="EMBL" id="PDH42214.1"/>
    </source>
</evidence>
<dbReference type="InterPro" id="IPR010167">
    <property type="entry name" value="NH2A_AcTrfase"/>
</dbReference>
<evidence type="ECO:0000256" key="4">
    <source>
        <dbReference type="ARBA" id="ARBA00022605"/>
    </source>
</evidence>
<dbReference type="PROSITE" id="PS51186">
    <property type="entry name" value="GNAT"/>
    <property type="match status" value="1"/>
</dbReference>
<keyword evidence="8" id="KW-0963">Cytoplasm</keyword>
<keyword evidence="6 8" id="KW-0012">Acyltransferase</keyword>
<gene>
    <name evidence="8" type="primary">argA</name>
    <name evidence="10" type="ORF">CNE99_00435</name>
</gene>
<accession>A0A2A5X1D7</accession>
<reference evidence="10 11" key="1">
    <citation type="submission" date="2017-08" db="EMBL/GenBank/DDBJ databases">
        <title>Fine stratification of microbial communities through a metagenomic profile of the photic zone.</title>
        <authorList>
            <person name="Haro-Moreno J.M."/>
            <person name="Lopez-Perez M."/>
            <person name="De La Torre J."/>
            <person name="Picazo A."/>
            <person name="Camacho A."/>
            <person name="Rodriguez-Valera F."/>
        </authorList>
    </citation>
    <scope>NUCLEOTIDE SEQUENCE [LARGE SCALE GENOMIC DNA]</scope>
    <source>
        <strain evidence="10">MED-G24</strain>
    </source>
</reference>
<proteinExistence type="inferred from homology"/>
<dbReference type="InterPro" id="IPR016181">
    <property type="entry name" value="Acyl_CoA_acyltransferase"/>
</dbReference>
<dbReference type="Pfam" id="PF13508">
    <property type="entry name" value="Acetyltransf_7"/>
    <property type="match status" value="1"/>
</dbReference>
<comment type="miscellaneous">
    <text evidence="8">In bacteria which possess the bifunctional enzyme ornithine acetyltransferase/N-acetylglutamate synthase (ArgJ), ArgA fulfills an anaplerotic role.</text>
</comment>
<dbReference type="GO" id="GO:0004042">
    <property type="term" value="F:L-glutamate N-acetyltransferase activity"/>
    <property type="evidence" value="ECO:0007669"/>
    <property type="project" value="UniProtKB-UniRule"/>
</dbReference>
<dbReference type="PANTHER" id="PTHR30602:SF12">
    <property type="entry name" value="AMINO-ACID ACETYLTRANSFERASE NAGS1, CHLOROPLASTIC-RELATED"/>
    <property type="match status" value="1"/>
</dbReference>
<feature type="domain" description="N-acetyltransferase" evidence="9">
    <location>
        <begin position="287"/>
        <end position="431"/>
    </location>
</feature>
<dbReference type="Gene3D" id="3.40.630.30">
    <property type="match status" value="1"/>
</dbReference>
<comment type="pathway">
    <text evidence="1 8">Amino-acid biosynthesis; L-arginine biosynthesis; N(2)-acetyl-L-ornithine from L-glutamate: step 1/4.</text>
</comment>
<evidence type="ECO:0000256" key="6">
    <source>
        <dbReference type="ARBA" id="ARBA00023315"/>
    </source>
</evidence>
<dbReference type="PANTHER" id="PTHR30602">
    <property type="entry name" value="AMINO-ACID ACETYLTRANSFERASE"/>
    <property type="match status" value="1"/>
</dbReference>
<dbReference type="UniPathway" id="UPA00068">
    <property type="reaction ID" value="UER00106"/>
</dbReference>
<dbReference type="GO" id="GO:0005737">
    <property type="term" value="C:cytoplasm"/>
    <property type="evidence" value="ECO:0007669"/>
    <property type="project" value="UniProtKB-SubCell"/>
</dbReference>
<protein>
    <recommendedName>
        <fullName evidence="8">Amino-acid acetyltransferase</fullName>
        <ecNumber evidence="8">2.3.1.1</ecNumber>
    </recommendedName>
    <alternativeName>
        <fullName evidence="8">N-acetylglutamate synthase</fullName>
        <shortName evidence="8">AGS</shortName>
        <shortName evidence="8">NAGS</shortName>
    </alternativeName>
</protein>
<evidence type="ECO:0000256" key="5">
    <source>
        <dbReference type="ARBA" id="ARBA00022679"/>
    </source>
</evidence>
<dbReference type="PIRSF" id="PIRSF000423">
    <property type="entry name" value="ArgA"/>
    <property type="match status" value="1"/>
</dbReference>
<keyword evidence="3 8" id="KW-0055">Arginine biosynthesis</keyword>
<dbReference type="CDD" id="cd04237">
    <property type="entry name" value="AAK_NAGS-ABP"/>
    <property type="match status" value="1"/>
</dbReference>
<evidence type="ECO:0000313" key="11">
    <source>
        <dbReference type="Proteomes" id="UP000219327"/>
    </source>
</evidence>
<dbReference type="GO" id="GO:0006526">
    <property type="term" value="P:L-arginine biosynthetic process"/>
    <property type="evidence" value="ECO:0007669"/>
    <property type="project" value="UniProtKB-UniRule"/>
</dbReference>
<dbReference type="InterPro" id="IPR033719">
    <property type="entry name" value="NAGS_kin"/>
</dbReference>
<evidence type="ECO:0000256" key="7">
    <source>
        <dbReference type="ARBA" id="ARBA00048372"/>
    </source>
</evidence>
<evidence type="ECO:0000259" key="9">
    <source>
        <dbReference type="PROSITE" id="PS51186"/>
    </source>
</evidence>
<evidence type="ECO:0000256" key="1">
    <source>
        <dbReference type="ARBA" id="ARBA00004925"/>
    </source>
</evidence>
<dbReference type="EMBL" id="NTKD01000001">
    <property type="protein sequence ID" value="PDH42214.1"/>
    <property type="molecule type" value="Genomic_DNA"/>
</dbReference>
<keyword evidence="5 8" id="KW-0808">Transferase</keyword>
<organism evidence="10 11">
    <name type="scientific">OM182 bacterium MED-G24</name>
    <dbReference type="NCBI Taxonomy" id="1986255"/>
    <lineage>
        <taxon>Bacteria</taxon>
        <taxon>Pseudomonadati</taxon>
        <taxon>Pseudomonadota</taxon>
        <taxon>Gammaproteobacteria</taxon>
        <taxon>OMG group</taxon>
        <taxon>OM182 clade</taxon>
    </lineage>
</organism>
<dbReference type="HAMAP" id="MF_01105">
    <property type="entry name" value="N_acetyl_glu_synth"/>
    <property type="match status" value="1"/>
</dbReference>
<dbReference type="Pfam" id="PF00696">
    <property type="entry name" value="AA_kinase"/>
    <property type="match status" value="1"/>
</dbReference>
<evidence type="ECO:0000256" key="2">
    <source>
        <dbReference type="ARBA" id="ARBA00009145"/>
    </source>
</evidence>
<sequence length="431" mass="47137">MSENEHTPPHVKWFRDSSPYINAHRGRTFVIHVDGAGLDHDNFPLIIQDIVLLHSLGVRIVLVHGATPQINRQLEQRGIVSESAEGIRITTAEMLPHVQEVVGRLRSDIESMLSMGATNSPQHGADVAVVSGNIIRARPLGVRDGIDFHNTGEIRRVNADLIARLLSMRTLLLVSPLGYSLSGQMFNLHGSALAADVAVALGADKLIYLASDNGVPDTDGTVITELQADSIDPSDYPAYSPVAQAREACSRGVPRCHLISFRDDGSLLEELFTRDGIGTQITEISYEQIRSAAADDISGIMELIAPLEANGSLVKRPRETLETEISRFLVIERDGMVVGCAALFPYDTHAELACLATHPEYRNDNRGEALLAATEANARTLGVKTIFVLTTHTAEWFTDHGFVPGGTTDLPREKRALYNYQRNSRVLIKTL</sequence>
<dbReference type="AlphaFoldDB" id="A0A2A5X1D7"/>
<dbReference type="SUPFAM" id="SSF55729">
    <property type="entry name" value="Acyl-CoA N-acyltransferases (Nat)"/>
    <property type="match status" value="1"/>
</dbReference>
<dbReference type="CDD" id="cd04301">
    <property type="entry name" value="NAT_SF"/>
    <property type="match status" value="1"/>
</dbReference>